<keyword evidence="3" id="KW-1185">Reference proteome</keyword>
<dbReference type="InterPro" id="IPR021139">
    <property type="entry name" value="NYN"/>
</dbReference>
<organism evidence="2 3">
    <name type="scientific">Acetobacter pomorum</name>
    <dbReference type="NCBI Taxonomy" id="65959"/>
    <lineage>
        <taxon>Bacteria</taxon>
        <taxon>Pseudomonadati</taxon>
        <taxon>Pseudomonadota</taxon>
        <taxon>Alphaproteobacteria</taxon>
        <taxon>Acetobacterales</taxon>
        <taxon>Acetobacteraceae</taxon>
        <taxon>Acetobacter</taxon>
    </lineage>
</organism>
<name>A0A2G4RD29_9PROT</name>
<sequence length="254" mass="29040">MTDIIKTIDFIPKTLSEIIGEKEAKIIEEENPDEDGFNNNLTCYNISIIVDGFHIRHPIVSKGNLKKSKDKMHEMVAAWLHCVQMWVLYEFIEIAEQKHDGISLRTVGYDAMLNEDPRDEKLFSDKNKLERFRKCRFTVNGEIKVMYTSATWHVCSLKVREGGIAFQSGVDARIATELLVEANEGADLIVLVTGDSDFAPAISYIKSKYNIEVCVLSYNKCDEGDLRKEASRFYRLNTNSKLEGTDDFVLKRLK</sequence>
<dbReference type="Proteomes" id="UP000228751">
    <property type="component" value="Unassembled WGS sequence"/>
</dbReference>
<accession>A0A2G4RD29</accession>
<feature type="domain" description="NYN" evidence="1">
    <location>
        <begin position="161"/>
        <end position="236"/>
    </location>
</feature>
<dbReference type="AlphaFoldDB" id="A0A2G4RD29"/>
<gene>
    <name evidence="2" type="ORF">CSR02_07520</name>
</gene>
<comment type="caution">
    <text evidence="2">The sequence shown here is derived from an EMBL/GenBank/DDBJ whole genome shotgun (WGS) entry which is preliminary data.</text>
</comment>
<dbReference type="RefSeq" id="WP_099541112.1">
    <property type="nucleotide sequence ID" value="NZ_PEBQ01000093.1"/>
</dbReference>
<dbReference type="Pfam" id="PF01936">
    <property type="entry name" value="NYN"/>
    <property type="match status" value="1"/>
</dbReference>
<evidence type="ECO:0000313" key="3">
    <source>
        <dbReference type="Proteomes" id="UP000228751"/>
    </source>
</evidence>
<evidence type="ECO:0000313" key="2">
    <source>
        <dbReference type="EMBL" id="PHY94474.1"/>
    </source>
</evidence>
<protein>
    <recommendedName>
        <fullName evidence="1">NYN domain-containing protein</fullName>
    </recommendedName>
</protein>
<dbReference type="OrthoDB" id="9816043at2"/>
<proteinExistence type="predicted"/>
<dbReference type="Gene3D" id="3.40.50.1010">
    <property type="entry name" value="5'-nuclease"/>
    <property type="match status" value="1"/>
</dbReference>
<dbReference type="GO" id="GO:0004540">
    <property type="term" value="F:RNA nuclease activity"/>
    <property type="evidence" value="ECO:0007669"/>
    <property type="project" value="InterPro"/>
</dbReference>
<dbReference type="EMBL" id="PEBQ01000093">
    <property type="protein sequence ID" value="PHY94474.1"/>
    <property type="molecule type" value="Genomic_DNA"/>
</dbReference>
<evidence type="ECO:0000259" key="1">
    <source>
        <dbReference type="Pfam" id="PF01936"/>
    </source>
</evidence>
<reference evidence="2 3" key="1">
    <citation type="submission" date="2017-10" db="EMBL/GenBank/DDBJ databases">
        <title>Genomic analysis of the genus Acetobacter.</title>
        <authorList>
            <person name="Kim K.H."/>
            <person name="Chun B.H."/>
            <person name="Son A.R."/>
            <person name="Jeon C.O."/>
        </authorList>
    </citation>
    <scope>NUCLEOTIDE SEQUENCE [LARGE SCALE GENOMIC DNA]</scope>
    <source>
        <strain evidence="2 3">LHT 2458</strain>
    </source>
</reference>